<dbReference type="Proteomes" id="UP000095286">
    <property type="component" value="Unplaced"/>
</dbReference>
<name>A0AC35TVV9_9BILA</name>
<sequence length="184" mass="20911">MSKLAVTLAFVATLAFISGDYNKQSPLYLALTRAQINQIKYIEEDDVSSKMDVRRNVENYVKGLGGNLGTLYDDFMRTQTSLVQSVKQNRRDLINSSTMTANAKAAQLKIDEIETNDSLSSNQEEQQIRSLKNTLSNSERNELKNFEDGRMNNNVNGRMNNNLGSGNTYYDIYDFDFDEIYEIA</sequence>
<accession>A0AC35TVV9</accession>
<evidence type="ECO:0000313" key="2">
    <source>
        <dbReference type="WBParaSite" id="RSKR_0000478700.1"/>
    </source>
</evidence>
<dbReference type="WBParaSite" id="RSKR_0000478700.1">
    <property type="protein sequence ID" value="RSKR_0000478700.1"/>
    <property type="gene ID" value="RSKR_0000478700"/>
</dbReference>
<protein>
    <submittedName>
        <fullName evidence="2">DUF148 domain-containing protein</fullName>
    </submittedName>
</protein>
<organism evidence="1 2">
    <name type="scientific">Rhabditophanes sp. KR3021</name>
    <dbReference type="NCBI Taxonomy" id="114890"/>
    <lineage>
        <taxon>Eukaryota</taxon>
        <taxon>Metazoa</taxon>
        <taxon>Ecdysozoa</taxon>
        <taxon>Nematoda</taxon>
        <taxon>Chromadorea</taxon>
        <taxon>Rhabditida</taxon>
        <taxon>Tylenchina</taxon>
        <taxon>Panagrolaimomorpha</taxon>
        <taxon>Strongyloidoidea</taxon>
        <taxon>Alloionematidae</taxon>
        <taxon>Rhabditophanes</taxon>
    </lineage>
</organism>
<reference evidence="2" key="1">
    <citation type="submission" date="2016-11" db="UniProtKB">
        <authorList>
            <consortium name="WormBaseParasite"/>
        </authorList>
    </citation>
    <scope>IDENTIFICATION</scope>
    <source>
        <strain evidence="2">KR3021</strain>
    </source>
</reference>
<proteinExistence type="predicted"/>
<evidence type="ECO:0000313" key="1">
    <source>
        <dbReference type="Proteomes" id="UP000095286"/>
    </source>
</evidence>